<dbReference type="Proteomes" id="UP000024900">
    <property type="component" value="Unassembled WGS sequence"/>
</dbReference>
<dbReference type="PROSITE" id="PS01124">
    <property type="entry name" value="HTH_ARAC_FAMILY_2"/>
    <property type="match status" value="1"/>
</dbReference>
<dbReference type="SUPFAM" id="SSF46689">
    <property type="entry name" value="Homeodomain-like"/>
    <property type="match status" value="1"/>
</dbReference>
<keyword evidence="1" id="KW-0805">Transcription regulation</keyword>
<dbReference type="InterPro" id="IPR009057">
    <property type="entry name" value="Homeodomain-like_sf"/>
</dbReference>
<protein>
    <submittedName>
        <fullName evidence="5">Putative transcriptional regulatory protein</fullName>
    </submittedName>
</protein>
<name>A0A837CKQ3_9BRAD</name>
<comment type="caution">
    <text evidence="5">The sequence shown here is derived from an EMBL/GenBank/DDBJ whole genome shotgun (WGS) entry which is preliminary data.</text>
</comment>
<evidence type="ECO:0000256" key="1">
    <source>
        <dbReference type="ARBA" id="ARBA00023015"/>
    </source>
</evidence>
<organism evidence="5 6">
    <name type="scientific">Bradyrhizobium diazoefficiens SEMIA 5080</name>
    <dbReference type="NCBI Taxonomy" id="754504"/>
    <lineage>
        <taxon>Bacteria</taxon>
        <taxon>Pseudomonadati</taxon>
        <taxon>Pseudomonadota</taxon>
        <taxon>Alphaproteobacteria</taxon>
        <taxon>Hyphomicrobiales</taxon>
        <taxon>Nitrobacteraceae</taxon>
        <taxon>Bradyrhizobium</taxon>
    </lineage>
</organism>
<feature type="domain" description="HTH araC/xylS-type" evidence="4">
    <location>
        <begin position="222"/>
        <end position="321"/>
    </location>
</feature>
<proteinExistence type="predicted"/>
<accession>A0A837CKQ3</accession>
<dbReference type="GO" id="GO:0043565">
    <property type="term" value="F:sequence-specific DNA binding"/>
    <property type="evidence" value="ECO:0007669"/>
    <property type="project" value="InterPro"/>
</dbReference>
<evidence type="ECO:0000313" key="6">
    <source>
        <dbReference type="Proteomes" id="UP000024900"/>
    </source>
</evidence>
<evidence type="ECO:0000259" key="4">
    <source>
        <dbReference type="PROSITE" id="PS01124"/>
    </source>
</evidence>
<dbReference type="PROSITE" id="PS00041">
    <property type="entry name" value="HTH_ARAC_FAMILY_1"/>
    <property type="match status" value="1"/>
</dbReference>
<dbReference type="GO" id="GO:0003700">
    <property type="term" value="F:DNA-binding transcription factor activity"/>
    <property type="evidence" value="ECO:0007669"/>
    <property type="project" value="InterPro"/>
</dbReference>
<dbReference type="RefSeq" id="WP_028171272.1">
    <property type="nucleotide sequence ID" value="NZ_ADOU02000004.1"/>
</dbReference>
<reference evidence="5 6" key="1">
    <citation type="journal article" date="2014" name="BMC Genomics">
        <title>Comparative genomics of Bradyrhizobium japonicum CPAC 15 and Bradyrhizobium diazoefficiens CPAC 7: elite model strains for understanding symbiotic performance with soybean.</title>
        <authorList>
            <person name="Siqueira A.F."/>
            <person name="Ormeno-Orrillo E."/>
            <person name="Souza R.C."/>
            <person name="Rodrigues E.P."/>
            <person name="Almeida L.G."/>
            <person name="Barcellos F.G."/>
            <person name="Batista J.S."/>
            <person name="Nakatami A.S."/>
            <person name="Martinez-Romero E."/>
            <person name="Vasconcelos A.T."/>
            <person name="Hungria M."/>
        </authorList>
    </citation>
    <scope>NUCLEOTIDE SEQUENCE [LARGE SCALE GENOMIC DNA]</scope>
    <source>
        <strain evidence="5 6">SEMIA 5080</strain>
    </source>
</reference>
<dbReference type="InterPro" id="IPR018062">
    <property type="entry name" value="HTH_AraC-typ_CS"/>
</dbReference>
<keyword evidence="2" id="KW-0238">DNA-binding</keyword>
<dbReference type="InterPro" id="IPR050204">
    <property type="entry name" value="AraC_XylS_family_regulators"/>
</dbReference>
<dbReference type="AlphaFoldDB" id="A0A837CKQ3"/>
<evidence type="ECO:0000256" key="2">
    <source>
        <dbReference type="ARBA" id="ARBA00023125"/>
    </source>
</evidence>
<keyword evidence="3" id="KW-0804">Transcription</keyword>
<gene>
    <name evidence="5" type="ORF">BJA5080_04355</name>
</gene>
<sequence length="326" mass="35880">MYRWCTDEVEPQERFDYWREVRAKGLFGVTAELERERRADFFGEFSLRQLGGGGLVELKASHYTVERSTSDIAYTPGDSICVYQQLGSGGWFGGMRGSDFAIANGSFATSHTDLPYRTAPLGAGGFHLRILKIPVNHIPAQDRRIRELTPKTFNDHALAPLLAACFADLGEAAAGDDSAADATSLVQTSLVQALAHLALIERGIVRPGSRLGQAALRTARLSQARRLIARQLQNPDLAPAMVADLLGVSVRHLHMLFEAAEKSFSQTVTDERLKRSRRLLREAPERLIADIATSCGFESLATYYRVFNAAYGMAPGDFRARVPEGH</sequence>
<evidence type="ECO:0000313" key="5">
    <source>
        <dbReference type="EMBL" id="KGJ69880.1"/>
    </source>
</evidence>
<dbReference type="PANTHER" id="PTHR46796">
    <property type="entry name" value="HTH-TYPE TRANSCRIPTIONAL ACTIVATOR RHAS-RELATED"/>
    <property type="match status" value="1"/>
</dbReference>
<dbReference type="Gene3D" id="1.10.10.60">
    <property type="entry name" value="Homeodomain-like"/>
    <property type="match status" value="1"/>
</dbReference>
<evidence type="ECO:0000256" key="3">
    <source>
        <dbReference type="ARBA" id="ARBA00023163"/>
    </source>
</evidence>
<dbReference type="EMBL" id="ADOU02000004">
    <property type="protein sequence ID" value="KGJ69880.1"/>
    <property type="molecule type" value="Genomic_DNA"/>
</dbReference>
<dbReference type="InterPro" id="IPR018060">
    <property type="entry name" value="HTH_AraC"/>
</dbReference>
<dbReference type="Pfam" id="PF12833">
    <property type="entry name" value="HTH_18"/>
    <property type="match status" value="1"/>
</dbReference>
<dbReference type="PANTHER" id="PTHR46796:SF6">
    <property type="entry name" value="ARAC SUBFAMILY"/>
    <property type="match status" value="1"/>
</dbReference>
<dbReference type="SMART" id="SM00342">
    <property type="entry name" value="HTH_ARAC"/>
    <property type="match status" value="1"/>
</dbReference>